<proteinExistence type="predicted"/>
<feature type="domain" description="HTH lacI-type" evidence="4">
    <location>
        <begin position="5"/>
        <end position="59"/>
    </location>
</feature>
<keyword evidence="1" id="KW-0805">Transcription regulation</keyword>
<dbReference type="GO" id="GO:0003677">
    <property type="term" value="F:DNA binding"/>
    <property type="evidence" value="ECO:0007669"/>
    <property type="project" value="UniProtKB-KW"/>
</dbReference>
<evidence type="ECO:0000259" key="4">
    <source>
        <dbReference type="PROSITE" id="PS50932"/>
    </source>
</evidence>
<keyword evidence="3" id="KW-0804">Transcription</keyword>
<evidence type="ECO:0000313" key="6">
    <source>
        <dbReference type="EMBL" id="MFD2671833.1"/>
    </source>
</evidence>
<dbReference type="InterPro" id="IPR028082">
    <property type="entry name" value="Peripla_BP_I"/>
</dbReference>
<dbReference type="CDD" id="cd06267">
    <property type="entry name" value="PBP1_LacI_sugar_binding-like"/>
    <property type="match status" value="1"/>
</dbReference>
<evidence type="ECO:0000259" key="5">
    <source>
        <dbReference type="PROSITE" id="PS50943"/>
    </source>
</evidence>
<dbReference type="PRINTS" id="PR00036">
    <property type="entry name" value="HTHLACI"/>
</dbReference>
<organism evidence="6 7">
    <name type="scientific">Marinicrinis sediminis</name>
    <dbReference type="NCBI Taxonomy" id="1652465"/>
    <lineage>
        <taxon>Bacteria</taxon>
        <taxon>Bacillati</taxon>
        <taxon>Bacillota</taxon>
        <taxon>Bacilli</taxon>
        <taxon>Bacillales</taxon>
        <taxon>Paenibacillaceae</taxon>
    </lineage>
</organism>
<dbReference type="RefSeq" id="WP_379929308.1">
    <property type="nucleotide sequence ID" value="NZ_JBHUMM010000016.1"/>
</dbReference>
<dbReference type="Gene3D" id="1.10.260.40">
    <property type="entry name" value="lambda repressor-like DNA-binding domains"/>
    <property type="match status" value="1"/>
</dbReference>
<dbReference type="Gene3D" id="3.40.50.2300">
    <property type="match status" value="2"/>
</dbReference>
<dbReference type="InterPro" id="IPR046335">
    <property type="entry name" value="LacI/GalR-like_sensor"/>
</dbReference>
<reference evidence="7" key="1">
    <citation type="journal article" date="2019" name="Int. J. Syst. Evol. Microbiol.">
        <title>The Global Catalogue of Microorganisms (GCM) 10K type strain sequencing project: providing services to taxonomists for standard genome sequencing and annotation.</title>
        <authorList>
            <consortium name="The Broad Institute Genomics Platform"/>
            <consortium name="The Broad Institute Genome Sequencing Center for Infectious Disease"/>
            <person name="Wu L."/>
            <person name="Ma J."/>
        </authorList>
    </citation>
    <scope>NUCLEOTIDE SEQUENCE [LARGE SCALE GENOMIC DNA]</scope>
    <source>
        <strain evidence="7">KCTC 33676</strain>
    </source>
</reference>
<dbReference type="SUPFAM" id="SSF47413">
    <property type="entry name" value="lambda repressor-like DNA-binding domains"/>
    <property type="match status" value="1"/>
</dbReference>
<evidence type="ECO:0000256" key="2">
    <source>
        <dbReference type="ARBA" id="ARBA00023125"/>
    </source>
</evidence>
<dbReference type="InterPro" id="IPR000843">
    <property type="entry name" value="HTH_LacI"/>
</dbReference>
<dbReference type="PROSITE" id="PS50943">
    <property type="entry name" value="HTH_CROC1"/>
    <property type="match status" value="1"/>
</dbReference>
<keyword evidence="7" id="KW-1185">Reference proteome</keyword>
<evidence type="ECO:0000313" key="7">
    <source>
        <dbReference type="Proteomes" id="UP001597497"/>
    </source>
</evidence>
<dbReference type="PANTHER" id="PTHR30146">
    <property type="entry name" value="LACI-RELATED TRANSCRIPTIONAL REPRESSOR"/>
    <property type="match status" value="1"/>
</dbReference>
<accession>A0ABW5RA85</accession>
<sequence length="343" mass="38603">MSSRITIKDVAKEAGVSIATVSNVMNGTGRVSIRTVRKVEDVIERLQFYPSKAARNLKDKSSHLIAVVVPYLKEARLRDNPFYWKLMIGIEEGAKHKSFQVMLMDVNDEESFAFVQERHLDGLIVVGTFQNAPVIDRILALKKPVVFMDSYISDLSLYQVYLDDEEGGYLGAKHLLELGHRSIGVMCGLLIEGGVYHARWKGFQKAIREAGLSMDNQHIFDIHTSAEKGRRLAHQIAEEHPDITAMFSFSDIGALGLIRGFHEKGIRVPDDMSVMGFDDMYYMEYMNPALTTIRQNVHEKGRAAVEMLMELIDDSATSARQIVLPVELIVRESTDICKHTAQS</sequence>
<dbReference type="Proteomes" id="UP001597497">
    <property type="component" value="Unassembled WGS sequence"/>
</dbReference>
<dbReference type="CDD" id="cd01392">
    <property type="entry name" value="HTH_LacI"/>
    <property type="match status" value="1"/>
</dbReference>
<evidence type="ECO:0000256" key="3">
    <source>
        <dbReference type="ARBA" id="ARBA00023163"/>
    </source>
</evidence>
<dbReference type="PROSITE" id="PS50932">
    <property type="entry name" value="HTH_LACI_2"/>
    <property type="match status" value="1"/>
</dbReference>
<dbReference type="PANTHER" id="PTHR30146:SF24">
    <property type="entry name" value="XYLOSE OPERON REGULATORY PROTEIN"/>
    <property type="match status" value="1"/>
</dbReference>
<dbReference type="InterPro" id="IPR001387">
    <property type="entry name" value="Cro/C1-type_HTH"/>
</dbReference>
<dbReference type="EMBL" id="JBHUMM010000016">
    <property type="protein sequence ID" value="MFD2671833.1"/>
    <property type="molecule type" value="Genomic_DNA"/>
</dbReference>
<dbReference type="SUPFAM" id="SSF53822">
    <property type="entry name" value="Periplasmic binding protein-like I"/>
    <property type="match status" value="1"/>
</dbReference>
<keyword evidence="2 6" id="KW-0238">DNA-binding</keyword>
<name>A0ABW5RA85_9BACL</name>
<evidence type="ECO:0000256" key="1">
    <source>
        <dbReference type="ARBA" id="ARBA00023015"/>
    </source>
</evidence>
<feature type="domain" description="HTH cro/C1-type" evidence="5">
    <location>
        <begin position="5"/>
        <end position="49"/>
    </location>
</feature>
<dbReference type="SMART" id="SM00354">
    <property type="entry name" value="HTH_LACI"/>
    <property type="match status" value="1"/>
</dbReference>
<dbReference type="InterPro" id="IPR010982">
    <property type="entry name" value="Lambda_DNA-bd_dom_sf"/>
</dbReference>
<dbReference type="Pfam" id="PF13377">
    <property type="entry name" value="Peripla_BP_3"/>
    <property type="match status" value="1"/>
</dbReference>
<dbReference type="PROSITE" id="PS00356">
    <property type="entry name" value="HTH_LACI_1"/>
    <property type="match status" value="1"/>
</dbReference>
<gene>
    <name evidence="6" type="ORF">ACFSUC_09455</name>
</gene>
<comment type="caution">
    <text evidence="6">The sequence shown here is derived from an EMBL/GenBank/DDBJ whole genome shotgun (WGS) entry which is preliminary data.</text>
</comment>
<dbReference type="Pfam" id="PF00356">
    <property type="entry name" value="LacI"/>
    <property type="match status" value="1"/>
</dbReference>
<protein>
    <submittedName>
        <fullName evidence="6">LacI family DNA-binding transcriptional regulator</fullName>
    </submittedName>
</protein>